<dbReference type="RefSeq" id="WP_126693728.1">
    <property type="nucleotide sequence ID" value="NZ_RXOF01000007.1"/>
</dbReference>
<dbReference type="InterPro" id="IPR008979">
    <property type="entry name" value="Galactose-bd-like_sf"/>
</dbReference>
<protein>
    <submittedName>
        <fullName evidence="4">T9SS type A sorting domain-containing protein</fullName>
    </submittedName>
</protein>
<evidence type="ECO:0000256" key="2">
    <source>
        <dbReference type="PROSITE-ProRule" id="PRU01240"/>
    </source>
</evidence>
<dbReference type="SUPFAM" id="SSF52743">
    <property type="entry name" value="Subtilisin-like"/>
    <property type="match status" value="1"/>
</dbReference>
<organism evidence="4 5">
    <name type="scientific">Hymenobacter gummosus</name>
    <dbReference type="NCBI Taxonomy" id="1776032"/>
    <lineage>
        <taxon>Bacteria</taxon>
        <taxon>Pseudomonadati</taxon>
        <taxon>Bacteroidota</taxon>
        <taxon>Cytophagia</taxon>
        <taxon>Cytophagales</taxon>
        <taxon>Hymenobacteraceae</taxon>
        <taxon>Hymenobacter</taxon>
    </lineage>
</organism>
<dbReference type="PANTHER" id="PTHR43399:SF4">
    <property type="entry name" value="CELL WALL-ASSOCIATED PROTEASE"/>
    <property type="match status" value="1"/>
</dbReference>
<dbReference type="GO" id="GO:0004252">
    <property type="term" value="F:serine-type endopeptidase activity"/>
    <property type="evidence" value="ECO:0007669"/>
    <property type="project" value="InterPro"/>
</dbReference>
<evidence type="ECO:0000313" key="4">
    <source>
        <dbReference type="EMBL" id="RTQ49197.1"/>
    </source>
</evidence>
<sequence length="917" mass="97623">MKHLHPRPDNPRQTAFWQDYSPTLLNQATALKTYLLRASLGVLLAATLPPAARAQSPAPRPALAAKLAPPLQSVAARSAGIYRIQVTNAAAFRHWAGQHLPAARLQAVPGQPQLLTVSGAPDAAGLAACPLVQFVDVAARRAYAERELDGIDLGLNRIWPVHARYPQFTGQGLTVSIKEEAFDQHDLDFRGRVVSSSLFTGTVTDHATTMATLIGGAGNSSPAGRGAARQVRLATSSFANFLPDDGVQLAANGVSVQNHSYGAGGVESYYGLEARAYDQHTRQYPALLHVFSSGNQGNRTGPTGTTYAAVPGVANLTGQFKQSKNTLSVGATDALGRVAPLSSRGPAHDGRLKPELVAIGEAGTSDAAAVVSGAAVLLQQAYRDQHNGQLPPAALVKAALLNSADDTGRPGPDFESGFGQTDALGAVETILQNRFRLDAVGSGATRSFPLTVPAGVQQLTLTLAWADAEAAAGTAQALVNDLDLELVAPGGLRYRPWVLSAFPHPDSLVLPARRGPDRLNNVEQVTLLAPPPGSYAIEVRGHRLTVGSSQDFALAYELAQPGLEWVNPTATGTPPGLRTDQLQRLRWQWRGAPATGRLEYRLGPAAPWQLINPGVDLAAGLYAWTPPDVNTEAQLRLVVGAADYPSATFGLNRPPRLQVGYYCPAEGSLPGEALLTWSALPGATQYEVRQLGATELQPLTTTADTVLLLSGPQLTTRHYAVYPVLPGARSVGSRTIDYASAGTACYVQSFVPRQFVASEVVFDLQLGTTYGLRQVHLEREAAGGFVTVQTLPAGRSTRFALTDELSEPGLYRYRARLETTAGRVVYTQVEAVHYARPDDVLLFPNPAAPGQPVTLLDAAQRALHWQLYDQLGRLLREDRPAPGALTELDLRGLAAGTYLLRIRPEGGAPLVRRLVLL</sequence>
<feature type="domain" description="Peptidase S8/S53" evidence="3">
    <location>
        <begin position="202"/>
        <end position="419"/>
    </location>
</feature>
<evidence type="ECO:0000313" key="5">
    <source>
        <dbReference type="Proteomes" id="UP000282184"/>
    </source>
</evidence>
<dbReference type="Gene3D" id="3.40.50.200">
    <property type="entry name" value="Peptidase S8/S53 domain"/>
    <property type="match status" value="1"/>
</dbReference>
<dbReference type="InterPro" id="IPR000209">
    <property type="entry name" value="Peptidase_S8/S53_dom"/>
</dbReference>
<dbReference type="InterPro" id="IPR051048">
    <property type="entry name" value="Peptidase_S8/S53_subtilisin"/>
</dbReference>
<proteinExistence type="inferred from homology"/>
<dbReference type="EMBL" id="RXOF01000007">
    <property type="protein sequence ID" value="RTQ49197.1"/>
    <property type="molecule type" value="Genomic_DNA"/>
</dbReference>
<dbReference type="AlphaFoldDB" id="A0A3S0JGI9"/>
<dbReference type="Proteomes" id="UP000282184">
    <property type="component" value="Unassembled WGS sequence"/>
</dbReference>
<dbReference type="NCBIfam" id="TIGR04183">
    <property type="entry name" value="Por_Secre_tail"/>
    <property type="match status" value="1"/>
</dbReference>
<dbReference type="GO" id="GO:0006508">
    <property type="term" value="P:proteolysis"/>
    <property type="evidence" value="ECO:0007669"/>
    <property type="project" value="InterPro"/>
</dbReference>
<dbReference type="InterPro" id="IPR036852">
    <property type="entry name" value="Peptidase_S8/S53_dom_sf"/>
</dbReference>
<dbReference type="Pfam" id="PF00082">
    <property type="entry name" value="Peptidase_S8"/>
    <property type="match status" value="1"/>
</dbReference>
<name>A0A3S0JGI9_9BACT</name>
<dbReference type="Gene3D" id="2.60.120.380">
    <property type="match status" value="1"/>
</dbReference>
<dbReference type="InterPro" id="IPR026444">
    <property type="entry name" value="Secre_tail"/>
</dbReference>
<evidence type="ECO:0000256" key="1">
    <source>
        <dbReference type="ARBA" id="ARBA00011073"/>
    </source>
</evidence>
<accession>A0A3S0JGI9</accession>
<comment type="caution">
    <text evidence="2">Lacks conserved residue(s) required for the propagation of feature annotation.</text>
</comment>
<comment type="caution">
    <text evidence="4">The sequence shown here is derived from an EMBL/GenBank/DDBJ whole genome shotgun (WGS) entry which is preliminary data.</text>
</comment>
<reference evidence="4 5" key="1">
    <citation type="submission" date="2018-12" db="EMBL/GenBank/DDBJ databases">
        <title>Hymenobacter gummosus sp. nov., isolated from a spring.</title>
        <authorList>
            <person name="Nie L."/>
        </authorList>
    </citation>
    <scope>NUCLEOTIDE SEQUENCE [LARGE SCALE GENOMIC DNA]</scope>
    <source>
        <strain evidence="4 5">KCTC 52166</strain>
    </source>
</reference>
<dbReference type="OrthoDB" id="9792152at2"/>
<dbReference type="SUPFAM" id="SSF49785">
    <property type="entry name" value="Galactose-binding domain-like"/>
    <property type="match status" value="1"/>
</dbReference>
<dbReference type="PROSITE" id="PS51892">
    <property type="entry name" value="SUBTILASE"/>
    <property type="match status" value="1"/>
</dbReference>
<comment type="similarity">
    <text evidence="1 2">Belongs to the peptidase S8 family.</text>
</comment>
<dbReference type="PANTHER" id="PTHR43399">
    <property type="entry name" value="SUBTILISIN-RELATED"/>
    <property type="match status" value="1"/>
</dbReference>
<gene>
    <name evidence="4" type="ORF">EJV47_13710</name>
</gene>
<evidence type="ECO:0000259" key="3">
    <source>
        <dbReference type="Pfam" id="PF00082"/>
    </source>
</evidence>
<keyword evidence="5" id="KW-1185">Reference proteome</keyword>